<dbReference type="GO" id="GO:0065002">
    <property type="term" value="P:intracellular protein transmembrane transport"/>
    <property type="evidence" value="ECO:0007669"/>
    <property type="project" value="TreeGrafter"/>
</dbReference>
<organism evidence="11 12">
    <name type="scientific">Anaerofilum hominis</name>
    <dbReference type="NCBI Taxonomy" id="2763016"/>
    <lineage>
        <taxon>Bacteria</taxon>
        <taxon>Bacillati</taxon>
        <taxon>Bacillota</taxon>
        <taxon>Clostridia</taxon>
        <taxon>Eubacteriales</taxon>
        <taxon>Oscillospiraceae</taxon>
        <taxon>Anaerofilum</taxon>
    </lineage>
</organism>
<dbReference type="PRINTS" id="PR01651">
    <property type="entry name" value="SECGEXPORT"/>
</dbReference>
<name>A0A923IES2_9FIRM</name>
<dbReference type="GO" id="GO:0043952">
    <property type="term" value="P:protein transport by the Sec complex"/>
    <property type="evidence" value="ECO:0007669"/>
    <property type="project" value="TreeGrafter"/>
</dbReference>
<comment type="similarity">
    <text evidence="2 10">Belongs to the SecG family.</text>
</comment>
<evidence type="ECO:0000256" key="7">
    <source>
        <dbReference type="ARBA" id="ARBA00022989"/>
    </source>
</evidence>
<evidence type="ECO:0000256" key="6">
    <source>
        <dbReference type="ARBA" id="ARBA00022927"/>
    </source>
</evidence>
<accession>A0A923IES2</accession>
<feature type="transmembrane region" description="Helical" evidence="10">
    <location>
        <begin position="6"/>
        <end position="25"/>
    </location>
</feature>
<evidence type="ECO:0000256" key="8">
    <source>
        <dbReference type="ARBA" id="ARBA00023010"/>
    </source>
</evidence>
<keyword evidence="9 10" id="KW-0472">Membrane</keyword>
<keyword evidence="8 10" id="KW-0811">Translocation</keyword>
<dbReference type="InterPro" id="IPR004692">
    <property type="entry name" value="SecG"/>
</dbReference>
<dbReference type="GO" id="GO:0005886">
    <property type="term" value="C:plasma membrane"/>
    <property type="evidence" value="ECO:0007669"/>
    <property type="project" value="UniProtKB-SubCell"/>
</dbReference>
<dbReference type="RefSeq" id="WP_186888370.1">
    <property type="nucleotide sequence ID" value="NZ_JACONZ010000004.1"/>
</dbReference>
<dbReference type="NCBIfam" id="TIGR00810">
    <property type="entry name" value="secG"/>
    <property type="match status" value="1"/>
</dbReference>
<proteinExistence type="inferred from homology"/>
<keyword evidence="6 10" id="KW-0653">Protein transport</keyword>
<evidence type="ECO:0000256" key="3">
    <source>
        <dbReference type="ARBA" id="ARBA00022448"/>
    </source>
</evidence>
<dbReference type="GO" id="GO:0009306">
    <property type="term" value="P:protein secretion"/>
    <property type="evidence" value="ECO:0007669"/>
    <property type="project" value="UniProtKB-UniRule"/>
</dbReference>
<dbReference type="GO" id="GO:0015450">
    <property type="term" value="F:protein-transporting ATPase activity"/>
    <property type="evidence" value="ECO:0007669"/>
    <property type="project" value="UniProtKB-UniRule"/>
</dbReference>
<evidence type="ECO:0000256" key="5">
    <source>
        <dbReference type="ARBA" id="ARBA00022692"/>
    </source>
</evidence>
<evidence type="ECO:0000256" key="10">
    <source>
        <dbReference type="RuleBase" id="RU365087"/>
    </source>
</evidence>
<dbReference type="AlphaFoldDB" id="A0A923IES2"/>
<comment type="caution">
    <text evidence="11">The sequence shown here is derived from an EMBL/GenBank/DDBJ whole genome shotgun (WGS) entry which is preliminary data.</text>
</comment>
<gene>
    <name evidence="11" type="primary">secG</name>
    <name evidence="11" type="ORF">H8S23_10835</name>
</gene>
<comment type="function">
    <text evidence="10">Involved in protein export. Participates in an early event of protein translocation.</text>
</comment>
<keyword evidence="7 10" id="KW-1133">Transmembrane helix</keyword>
<keyword evidence="3 10" id="KW-0813">Transport</keyword>
<reference evidence="11" key="1">
    <citation type="submission" date="2020-08" db="EMBL/GenBank/DDBJ databases">
        <title>Genome public.</title>
        <authorList>
            <person name="Liu C."/>
            <person name="Sun Q."/>
        </authorList>
    </citation>
    <scope>NUCLEOTIDE SEQUENCE</scope>
    <source>
        <strain evidence="11">BX8</strain>
    </source>
</reference>
<keyword evidence="5 10" id="KW-0812">Transmembrane</keyword>
<evidence type="ECO:0000256" key="9">
    <source>
        <dbReference type="ARBA" id="ARBA00023136"/>
    </source>
</evidence>
<evidence type="ECO:0000256" key="1">
    <source>
        <dbReference type="ARBA" id="ARBA00004651"/>
    </source>
</evidence>
<keyword evidence="12" id="KW-1185">Reference proteome</keyword>
<protein>
    <recommendedName>
        <fullName evidence="10">Protein-export membrane protein SecG</fullName>
    </recommendedName>
</protein>
<dbReference type="Pfam" id="PF03840">
    <property type="entry name" value="SecG"/>
    <property type="match status" value="1"/>
</dbReference>
<feature type="transmembrane region" description="Helical" evidence="10">
    <location>
        <begin position="62"/>
        <end position="81"/>
    </location>
</feature>
<dbReference type="Proteomes" id="UP000659630">
    <property type="component" value="Unassembled WGS sequence"/>
</dbReference>
<evidence type="ECO:0000256" key="4">
    <source>
        <dbReference type="ARBA" id="ARBA00022475"/>
    </source>
</evidence>
<sequence>MSVLEIVGGVLLIIASLVIIFMVLVQQPSGNGLSGAIGGGEAMTSEARTRTTDAVLAKYTKIAAIVFFVVTLAVSLFSVFAK</sequence>
<dbReference type="PANTHER" id="PTHR34182:SF1">
    <property type="entry name" value="PROTEIN-EXPORT MEMBRANE PROTEIN SECG"/>
    <property type="match status" value="1"/>
</dbReference>
<evidence type="ECO:0000256" key="2">
    <source>
        <dbReference type="ARBA" id="ARBA00008445"/>
    </source>
</evidence>
<comment type="subcellular location">
    <subcellularLocation>
        <location evidence="1 10">Cell membrane</location>
        <topology evidence="1 10">Multi-pass membrane protein</topology>
    </subcellularLocation>
</comment>
<dbReference type="EMBL" id="JACONZ010000004">
    <property type="protein sequence ID" value="MBC5582000.1"/>
    <property type="molecule type" value="Genomic_DNA"/>
</dbReference>
<evidence type="ECO:0000313" key="11">
    <source>
        <dbReference type="EMBL" id="MBC5582000.1"/>
    </source>
</evidence>
<keyword evidence="4 10" id="KW-1003">Cell membrane</keyword>
<evidence type="ECO:0000313" key="12">
    <source>
        <dbReference type="Proteomes" id="UP000659630"/>
    </source>
</evidence>
<dbReference type="PANTHER" id="PTHR34182">
    <property type="entry name" value="PROTEIN-EXPORT MEMBRANE PROTEIN SECG"/>
    <property type="match status" value="1"/>
</dbReference>